<dbReference type="Proteomes" id="UP001164539">
    <property type="component" value="Chromosome 4"/>
</dbReference>
<gene>
    <name evidence="1" type="ORF">OWV82_008404</name>
</gene>
<protein>
    <submittedName>
        <fullName evidence="1">Transcription factor GTE12</fullName>
    </submittedName>
</protein>
<evidence type="ECO:0000313" key="2">
    <source>
        <dbReference type="Proteomes" id="UP001164539"/>
    </source>
</evidence>
<reference evidence="1 2" key="1">
    <citation type="journal article" date="2023" name="Science">
        <title>Complex scaffold remodeling in plant triterpene biosynthesis.</title>
        <authorList>
            <person name="De La Pena R."/>
            <person name="Hodgson H."/>
            <person name="Liu J.C."/>
            <person name="Stephenson M.J."/>
            <person name="Martin A.C."/>
            <person name="Owen C."/>
            <person name="Harkess A."/>
            <person name="Leebens-Mack J."/>
            <person name="Jimenez L.E."/>
            <person name="Osbourn A."/>
            <person name="Sattely E.S."/>
        </authorList>
    </citation>
    <scope>NUCLEOTIDE SEQUENCE [LARGE SCALE GENOMIC DNA]</scope>
    <source>
        <strain evidence="2">cv. JPN11</strain>
        <tissue evidence="1">Leaf</tissue>
    </source>
</reference>
<dbReference type="EMBL" id="CM051397">
    <property type="protein sequence ID" value="KAJ4720605.1"/>
    <property type="molecule type" value="Genomic_DNA"/>
</dbReference>
<sequence>MAVSIYSGMTSRVMEKRKRTACSMSVKDNTVSTCSIDSKILAQKALRAEMLKSRFAETILKAEERLITLNEGNKGEMELLKKRKACIEAEVKVKRRQKEREAARIALEKMERVVEWNDALQVTMMVSHKDSESDSIQIKKNCRFKILIEESLRHVMLKSRFADTILKAQEKILMLNGGKGNAADNELILLEKRKACTEAKAKDAQIEMKQRQNERKKQREAARIALEKMEKVVEWNDVLQIKREFEKLIVVHSHPSSQIIYKGSFRVLLENPLHVLENYS</sequence>
<name>A0ACC1YAK0_MELAZ</name>
<evidence type="ECO:0000313" key="1">
    <source>
        <dbReference type="EMBL" id="KAJ4720605.1"/>
    </source>
</evidence>
<comment type="caution">
    <text evidence="1">The sequence shown here is derived from an EMBL/GenBank/DDBJ whole genome shotgun (WGS) entry which is preliminary data.</text>
</comment>
<keyword evidence="2" id="KW-1185">Reference proteome</keyword>
<organism evidence="1 2">
    <name type="scientific">Melia azedarach</name>
    <name type="common">Chinaberry tree</name>
    <dbReference type="NCBI Taxonomy" id="155640"/>
    <lineage>
        <taxon>Eukaryota</taxon>
        <taxon>Viridiplantae</taxon>
        <taxon>Streptophyta</taxon>
        <taxon>Embryophyta</taxon>
        <taxon>Tracheophyta</taxon>
        <taxon>Spermatophyta</taxon>
        <taxon>Magnoliopsida</taxon>
        <taxon>eudicotyledons</taxon>
        <taxon>Gunneridae</taxon>
        <taxon>Pentapetalae</taxon>
        <taxon>rosids</taxon>
        <taxon>malvids</taxon>
        <taxon>Sapindales</taxon>
        <taxon>Meliaceae</taxon>
        <taxon>Melia</taxon>
    </lineage>
</organism>
<accession>A0ACC1YAK0</accession>
<proteinExistence type="predicted"/>